<evidence type="ECO:0000313" key="16">
    <source>
        <dbReference type="Proteomes" id="UP000001572"/>
    </source>
</evidence>
<dbReference type="InterPro" id="IPR015947">
    <property type="entry name" value="PUA-like_sf"/>
</dbReference>
<dbReference type="SUPFAM" id="SSF88697">
    <property type="entry name" value="PUA domain-like"/>
    <property type="match status" value="1"/>
</dbReference>
<dbReference type="OrthoDB" id="9815641at2"/>
<dbReference type="InterPro" id="IPR046887">
    <property type="entry name" value="RsmE_PUA-like"/>
</dbReference>
<evidence type="ECO:0000256" key="1">
    <source>
        <dbReference type="ARBA" id="ARBA00004496"/>
    </source>
</evidence>
<dbReference type="CDD" id="cd18084">
    <property type="entry name" value="RsmE-like"/>
    <property type="match status" value="1"/>
</dbReference>
<proteinExistence type="inferred from homology"/>
<dbReference type="InterPro" id="IPR006700">
    <property type="entry name" value="RsmE"/>
</dbReference>
<dbReference type="AlphaFoldDB" id="A6TSL7"/>
<evidence type="ECO:0000256" key="8">
    <source>
        <dbReference type="ARBA" id="ARBA00022679"/>
    </source>
</evidence>
<comment type="function">
    <text evidence="10 12">Specifically methylates the N3 position of the uracil ring of uridine 1498 (m3U1498) in 16S rRNA. Acts on the fully assembled 30S ribosomal subunit.</text>
</comment>
<dbReference type="InterPro" id="IPR046886">
    <property type="entry name" value="RsmE_MTase_dom"/>
</dbReference>
<dbReference type="EC" id="2.1.1.193" evidence="3 12"/>
<evidence type="ECO:0000256" key="2">
    <source>
        <dbReference type="ARBA" id="ARBA00005528"/>
    </source>
</evidence>
<dbReference type="eggNOG" id="COG1385">
    <property type="taxonomic scope" value="Bacteria"/>
</dbReference>
<protein>
    <recommendedName>
        <fullName evidence="4 12">Ribosomal RNA small subunit methyltransferase E</fullName>
        <ecNumber evidence="3 12">2.1.1.193</ecNumber>
    </recommendedName>
</protein>
<dbReference type="NCBIfam" id="TIGR00046">
    <property type="entry name" value="RsmE family RNA methyltransferase"/>
    <property type="match status" value="1"/>
</dbReference>
<evidence type="ECO:0000256" key="4">
    <source>
        <dbReference type="ARBA" id="ARBA00013673"/>
    </source>
</evidence>
<dbReference type="Proteomes" id="UP000001572">
    <property type="component" value="Chromosome"/>
</dbReference>
<evidence type="ECO:0000256" key="5">
    <source>
        <dbReference type="ARBA" id="ARBA00022490"/>
    </source>
</evidence>
<dbReference type="Pfam" id="PF20260">
    <property type="entry name" value="PUA_4"/>
    <property type="match status" value="1"/>
</dbReference>
<dbReference type="SUPFAM" id="SSF75217">
    <property type="entry name" value="alpha/beta knot"/>
    <property type="match status" value="1"/>
</dbReference>
<evidence type="ECO:0000256" key="7">
    <source>
        <dbReference type="ARBA" id="ARBA00022603"/>
    </source>
</evidence>
<dbReference type="EMBL" id="CP000724">
    <property type="protein sequence ID" value="ABR49185.1"/>
    <property type="molecule type" value="Genomic_DNA"/>
</dbReference>
<dbReference type="GO" id="GO:0070042">
    <property type="term" value="F:rRNA (uridine-N3-)-methyltransferase activity"/>
    <property type="evidence" value="ECO:0007669"/>
    <property type="project" value="TreeGrafter"/>
</dbReference>
<dbReference type="STRING" id="293826.Amet_3045"/>
<dbReference type="PIRSF" id="PIRSF015601">
    <property type="entry name" value="MTase_slr0722"/>
    <property type="match status" value="1"/>
</dbReference>
<keyword evidence="8 12" id="KW-0808">Transferase</keyword>
<comment type="similarity">
    <text evidence="2 12">Belongs to the RNA methyltransferase RsmE family.</text>
</comment>
<dbReference type="Gene3D" id="3.40.1280.10">
    <property type="match status" value="1"/>
</dbReference>
<keyword evidence="5 12" id="KW-0963">Cytoplasm</keyword>
<comment type="subcellular location">
    <subcellularLocation>
        <location evidence="1 12">Cytoplasm</location>
    </subcellularLocation>
</comment>
<comment type="catalytic activity">
    <reaction evidence="11 12">
        <text>uridine(1498) in 16S rRNA + S-adenosyl-L-methionine = N(3)-methyluridine(1498) in 16S rRNA + S-adenosyl-L-homocysteine + H(+)</text>
        <dbReference type="Rhea" id="RHEA:42920"/>
        <dbReference type="Rhea" id="RHEA-COMP:10283"/>
        <dbReference type="Rhea" id="RHEA-COMP:10284"/>
        <dbReference type="ChEBI" id="CHEBI:15378"/>
        <dbReference type="ChEBI" id="CHEBI:57856"/>
        <dbReference type="ChEBI" id="CHEBI:59789"/>
        <dbReference type="ChEBI" id="CHEBI:65315"/>
        <dbReference type="ChEBI" id="CHEBI:74502"/>
        <dbReference type="EC" id="2.1.1.193"/>
    </reaction>
</comment>
<dbReference type="GO" id="GO:0005737">
    <property type="term" value="C:cytoplasm"/>
    <property type="evidence" value="ECO:0007669"/>
    <property type="project" value="UniProtKB-SubCell"/>
</dbReference>
<evidence type="ECO:0000256" key="3">
    <source>
        <dbReference type="ARBA" id="ARBA00012328"/>
    </source>
</evidence>
<evidence type="ECO:0000259" key="14">
    <source>
        <dbReference type="Pfam" id="PF20260"/>
    </source>
</evidence>
<dbReference type="KEGG" id="amt:Amet_3045"/>
<dbReference type="PANTHER" id="PTHR30027:SF3">
    <property type="entry name" value="16S RRNA (URACIL(1498)-N(3))-METHYLTRANSFERASE"/>
    <property type="match status" value="1"/>
</dbReference>
<accession>A6TSL7</accession>
<evidence type="ECO:0000259" key="13">
    <source>
        <dbReference type="Pfam" id="PF04452"/>
    </source>
</evidence>
<dbReference type="RefSeq" id="WP_012064151.1">
    <property type="nucleotide sequence ID" value="NC_009633.1"/>
</dbReference>
<feature type="domain" description="Ribosomal RNA small subunit methyltransferase E methyltransferase" evidence="13">
    <location>
        <begin position="75"/>
        <end position="244"/>
    </location>
</feature>
<evidence type="ECO:0000256" key="12">
    <source>
        <dbReference type="PIRNR" id="PIRNR015601"/>
    </source>
</evidence>
<sequence length="254" mass="28439">MNRFFVVPSQVNQQARTISIVGDDVKHIGKVLRLVVGDLVEVCDGQALEYIGRIDEISKEQVTLSIEKQENIFTEPPIQVRLYQGIPKATKMELIIQKTTEMGISDIIPVMTDRTIVQFNNEKDREKKVERWQKIADEASKQSKRGKIPRIHIPMTYTKALEACNENDLNVLAYEKEKTMGLKALIASLVEITEVKSIGIWIGPEGGFTGKEIEKALSHDVRSITLGPRILRTETAGFAVLSMLMYELGDLGGA</sequence>
<dbReference type="Pfam" id="PF04452">
    <property type="entry name" value="Methyltrans_RNA"/>
    <property type="match status" value="1"/>
</dbReference>
<feature type="domain" description="Ribosomal RNA small subunit methyltransferase E PUA-like" evidence="14">
    <location>
        <begin position="22"/>
        <end position="67"/>
    </location>
</feature>
<dbReference type="HOGENOM" id="CLU_067442_3_0_9"/>
<dbReference type="NCBIfam" id="NF008692">
    <property type="entry name" value="PRK11713.1-5"/>
    <property type="match status" value="1"/>
</dbReference>
<name>A6TSL7_ALKMQ</name>
<keyword evidence="7 12" id="KW-0489">Methyltransferase</keyword>
<keyword evidence="16" id="KW-1185">Reference proteome</keyword>
<evidence type="ECO:0000256" key="11">
    <source>
        <dbReference type="ARBA" id="ARBA00047944"/>
    </source>
</evidence>
<evidence type="ECO:0000313" key="15">
    <source>
        <dbReference type="EMBL" id="ABR49185.1"/>
    </source>
</evidence>
<dbReference type="PANTHER" id="PTHR30027">
    <property type="entry name" value="RIBOSOMAL RNA SMALL SUBUNIT METHYLTRANSFERASE E"/>
    <property type="match status" value="1"/>
</dbReference>
<dbReference type="InterPro" id="IPR029026">
    <property type="entry name" value="tRNA_m1G_MTases_N"/>
</dbReference>
<evidence type="ECO:0000256" key="10">
    <source>
        <dbReference type="ARBA" id="ARBA00025699"/>
    </source>
</evidence>
<keyword evidence="6 12" id="KW-0698">rRNA processing</keyword>
<dbReference type="InterPro" id="IPR029028">
    <property type="entry name" value="Alpha/beta_knot_MTases"/>
</dbReference>
<dbReference type="GO" id="GO:0070475">
    <property type="term" value="P:rRNA base methylation"/>
    <property type="evidence" value="ECO:0007669"/>
    <property type="project" value="TreeGrafter"/>
</dbReference>
<evidence type="ECO:0000256" key="6">
    <source>
        <dbReference type="ARBA" id="ARBA00022552"/>
    </source>
</evidence>
<organism evidence="15 16">
    <name type="scientific">Alkaliphilus metalliredigens (strain QYMF)</name>
    <dbReference type="NCBI Taxonomy" id="293826"/>
    <lineage>
        <taxon>Bacteria</taxon>
        <taxon>Bacillati</taxon>
        <taxon>Bacillota</taxon>
        <taxon>Clostridia</taxon>
        <taxon>Peptostreptococcales</taxon>
        <taxon>Natronincolaceae</taxon>
        <taxon>Alkaliphilus</taxon>
    </lineage>
</organism>
<gene>
    <name evidence="15" type="ordered locus">Amet_3045</name>
</gene>
<keyword evidence="9 12" id="KW-0949">S-adenosyl-L-methionine</keyword>
<evidence type="ECO:0000256" key="9">
    <source>
        <dbReference type="ARBA" id="ARBA00022691"/>
    </source>
</evidence>
<reference evidence="16" key="1">
    <citation type="journal article" date="2016" name="Genome Announc.">
        <title>Complete genome sequence of Alkaliphilus metalliredigens strain QYMF, an alkaliphilic and metal-reducing bacterium isolated from borax-contaminated leachate ponds.</title>
        <authorList>
            <person name="Hwang C."/>
            <person name="Copeland A."/>
            <person name="Lucas S."/>
            <person name="Lapidus A."/>
            <person name="Barry K."/>
            <person name="Detter J.C."/>
            <person name="Glavina Del Rio T."/>
            <person name="Hammon N."/>
            <person name="Israni S."/>
            <person name="Dalin E."/>
            <person name="Tice H."/>
            <person name="Pitluck S."/>
            <person name="Chertkov O."/>
            <person name="Brettin T."/>
            <person name="Bruce D."/>
            <person name="Han C."/>
            <person name="Schmutz J."/>
            <person name="Larimer F."/>
            <person name="Land M.L."/>
            <person name="Hauser L."/>
            <person name="Kyrpides N."/>
            <person name="Mikhailova N."/>
            <person name="Ye Q."/>
            <person name="Zhou J."/>
            <person name="Richardson P."/>
            <person name="Fields M.W."/>
        </authorList>
    </citation>
    <scope>NUCLEOTIDE SEQUENCE [LARGE SCALE GENOMIC DNA]</scope>
    <source>
        <strain evidence="16">QYMF</strain>
    </source>
</reference>